<name>A0A0R1YS98_9LACO</name>
<dbReference type="Gene3D" id="3.40.50.720">
    <property type="entry name" value="NAD(P)-binding Rossmann-like Domain"/>
    <property type="match status" value="1"/>
</dbReference>
<evidence type="ECO:0000313" key="3">
    <source>
        <dbReference type="Proteomes" id="UP000051957"/>
    </source>
</evidence>
<reference evidence="2 3" key="1">
    <citation type="journal article" date="2015" name="Genome Announc.">
        <title>Expanding the biotechnology potential of lactobacilli through comparative genomics of 213 strains and associated genera.</title>
        <authorList>
            <person name="Sun Z."/>
            <person name="Harris H.M."/>
            <person name="McCann A."/>
            <person name="Guo C."/>
            <person name="Argimon S."/>
            <person name="Zhang W."/>
            <person name="Yang X."/>
            <person name="Jeffery I.B."/>
            <person name="Cooney J.C."/>
            <person name="Kagawa T.F."/>
            <person name="Liu W."/>
            <person name="Song Y."/>
            <person name="Salvetti E."/>
            <person name="Wrobel A."/>
            <person name="Rasinkangas P."/>
            <person name="Parkhill J."/>
            <person name="Rea M.C."/>
            <person name="O'Sullivan O."/>
            <person name="Ritari J."/>
            <person name="Douillard F.P."/>
            <person name="Paul Ross R."/>
            <person name="Yang R."/>
            <person name="Briner A.E."/>
            <person name="Felis G.E."/>
            <person name="de Vos W.M."/>
            <person name="Barrangou R."/>
            <person name="Klaenhammer T.R."/>
            <person name="Caufield P.W."/>
            <person name="Cui Y."/>
            <person name="Zhang H."/>
            <person name="O'Toole P.W."/>
        </authorList>
    </citation>
    <scope>NUCLEOTIDE SEQUENCE [LARGE SCALE GENOMIC DNA]</scope>
    <source>
        <strain evidence="2 3">DSM 5707</strain>
    </source>
</reference>
<dbReference type="EMBL" id="AZGK01000020">
    <property type="protein sequence ID" value="KRM45133.1"/>
    <property type="molecule type" value="Genomic_DNA"/>
</dbReference>
<dbReference type="SUPFAM" id="SSF51735">
    <property type="entry name" value="NAD(P)-binding Rossmann-fold domains"/>
    <property type="match status" value="1"/>
</dbReference>
<dbReference type="InterPro" id="IPR036291">
    <property type="entry name" value="NAD(P)-bd_dom_sf"/>
</dbReference>
<evidence type="ECO:0000259" key="1">
    <source>
        <dbReference type="Pfam" id="PF05368"/>
    </source>
</evidence>
<comment type="caution">
    <text evidence="2">The sequence shown here is derived from an EMBL/GenBank/DDBJ whole genome shotgun (WGS) entry which is preliminary data.</text>
</comment>
<accession>A0A0R1YS98</accession>
<feature type="domain" description="NmrA-like" evidence="1">
    <location>
        <begin position="7"/>
        <end position="290"/>
    </location>
</feature>
<dbReference type="AlphaFoldDB" id="A0A0R1YS98"/>
<dbReference type="Proteomes" id="UP000051957">
    <property type="component" value="Unassembled WGS sequence"/>
</dbReference>
<dbReference type="InterPro" id="IPR008030">
    <property type="entry name" value="NmrA-like"/>
</dbReference>
<protein>
    <recommendedName>
        <fullName evidence="1">NmrA-like domain-containing protein</fullName>
    </recommendedName>
</protein>
<gene>
    <name evidence="2" type="ORF">FC51_GL001233</name>
</gene>
<evidence type="ECO:0000313" key="2">
    <source>
        <dbReference type="EMBL" id="KRM45133.1"/>
    </source>
</evidence>
<organism evidence="2 3">
    <name type="scientific">Lentilactobacillus parabuchneri DSM 5707 = NBRC 107865</name>
    <dbReference type="NCBI Taxonomy" id="1423784"/>
    <lineage>
        <taxon>Bacteria</taxon>
        <taxon>Bacillati</taxon>
        <taxon>Bacillota</taxon>
        <taxon>Bacilli</taxon>
        <taxon>Lactobacillales</taxon>
        <taxon>Lactobacillaceae</taxon>
        <taxon>Lentilactobacillus</taxon>
    </lineage>
</organism>
<proteinExistence type="predicted"/>
<dbReference type="PANTHER" id="PTHR47129:SF1">
    <property type="entry name" value="NMRA-LIKE DOMAIN-CONTAINING PROTEIN"/>
    <property type="match status" value="1"/>
</dbReference>
<dbReference type="PANTHER" id="PTHR47129">
    <property type="entry name" value="QUINONE OXIDOREDUCTASE 2"/>
    <property type="match status" value="1"/>
</dbReference>
<dbReference type="Pfam" id="PF05368">
    <property type="entry name" value="NmrA"/>
    <property type="match status" value="1"/>
</dbReference>
<dbReference type="PATRIC" id="fig|1423784.4.peg.1247"/>
<sequence length="321" mass="35964">MFIMRYIVTGADGKLAGRVAELMLKNVSGDQLTFTCYKMDRLPKDKLKRWQDAGVRVVEADYNDKASMLKAFEGGDRLYLISGLDVGKRVQQHRDAIDAAIADGIKHITYTSFVGATDPAYQHIFVTPDHTATEHYLESTGIDYTALRNNLYMETFMTMRAMLAFMSNNRWVTTAGEGKATLVYKDDCAKAGAASLLGKGTRKVYNIVGSESISIRQIADMISKRSGQKLEYVPATREEYYDYLAALNIPHDMSGDFSKSPAPFSANDVVDNDKSIADGLLDVKSNDIEELTGDKPKTPEEVIGEFDYIWKDHITNWRQMK</sequence>
<dbReference type="Gene3D" id="3.90.25.10">
    <property type="entry name" value="UDP-galactose 4-epimerase, domain 1"/>
    <property type="match status" value="1"/>
</dbReference>
<dbReference type="InterPro" id="IPR052718">
    <property type="entry name" value="NmrA-type_oxidoreductase"/>
</dbReference>